<feature type="compositionally biased region" description="Basic and acidic residues" evidence="1">
    <location>
        <begin position="1"/>
        <end position="12"/>
    </location>
</feature>
<dbReference type="AlphaFoldDB" id="A0A8H5Q0A3"/>
<dbReference type="GeneID" id="59319016"/>
<dbReference type="Proteomes" id="UP000547976">
    <property type="component" value="Unassembled WGS sequence"/>
</dbReference>
<evidence type="ECO:0000313" key="2">
    <source>
        <dbReference type="EMBL" id="KAF5606297.1"/>
    </source>
</evidence>
<proteinExistence type="predicted"/>
<accession>A0A8H5Q0A3</accession>
<sequence length="108" mass="11588">MPEDAAVREATRLDFGPHNFPPPIKTAMQAPSLDPLPDDKDLNGAFDSYGTKRPGTLAPSSSESDVRQKRLSCEHEAFRNRTASRTTTSIVTSAAEHAADTAADTDTS</sequence>
<protein>
    <submittedName>
        <fullName evidence="2">Transcription factor</fullName>
    </submittedName>
</protein>
<comment type="caution">
    <text evidence="2">The sequence shown here is derived from an EMBL/GenBank/DDBJ whole genome shotgun (WGS) entry which is preliminary data.</text>
</comment>
<evidence type="ECO:0000256" key="1">
    <source>
        <dbReference type="SAM" id="MobiDB-lite"/>
    </source>
</evidence>
<reference evidence="2 3" key="1">
    <citation type="submission" date="2020-05" db="EMBL/GenBank/DDBJ databases">
        <title>Identification and distribution of gene clusters putatively required for synthesis of sphingolipid metabolism inhibitors in phylogenetically diverse species of the filamentous fungus Fusarium.</title>
        <authorList>
            <person name="Kim H.-S."/>
            <person name="Busman M."/>
            <person name="Brown D.W."/>
            <person name="Divon H."/>
            <person name="Uhlig S."/>
            <person name="Proctor R.H."/>
        </authorList>
    </citation>
    <scope>NUCLEOTIDE SEQUENCE [LARGE SCALE GENOMIC DNA]</scope>
    <source>
        <strain evidence="2 3">NRRL 66333</strain>
    </source>
</reference>
<dbReference type="EMBL" id="JAAOAV010000062">
    <property type="protein sequence ID" value="KAF5606297.1"/>
    <property type="molecule type" value="Genomic_DNA"/>
</dbReference>
<dbReference type="RefSeq" id="XP_036538330.1">
    <property type="nucleotide sequence ID" value="XM_036684298.1"/>
</dbReference>
<organism evidence="2 3">
    <name type="scientific">Gibberella subglutinans</name>
    <name type="common">Fusarium subglutinans</name>
    <dbReference type="NCBI Taxonomy" id="42677"/>
    <lineage>
        <taxon>Eukaryota</taxon>
        <taxon>Fungi</taxon>
        <taxon>Dikarya</taxon>
        <taxon>Ascomycota</taxon>
        <taxon>Pezizomycotina</taxon>
        <taxon>Sordariomycetes</taxon>
        <taxon>Hypocreomycetidae</taxon>
        <taxon>Hypocreales</taxon>
        <taxon>Nectriaceae</taxon>
        <taxon>Fusarium</taxon>
        <taxon>Fusarium fujikuroi species complex</taxon>
    </lineage>
</organism>
<gene>
    <name evidence="2" type="ORF">FSUBG_6130</name>
</gene>
<evidence type="ECO:0000313" key="3">
    <source>
        <dbReference type="Proteomes" id="UP000547976"/>
    </source>
</evidence>
<feature type="region of interest" description="Disordered" evidence="1">
    <location>
        <begin position="1"/>
        <end position="70"/>
    </location>
</feature>
<name>A0A8H5Q0A3_GIBSU</name>
<keyword evidence="3" id="KW-1185">Reference proteome</keyword>